<accession>A0A317T2S7</accession>
<dbReference type="PROSITE" id="PS50011">
    <property type="entry name" value="PROTEIN_KINASE_DOM"/>
    <property type="match status" value="1"/>
</dbReference>
<dbReference type="Gene3D" id="1.10.510.10">
    <property type="entry name" value="Transferase(Phosphotransferase) domain 1"/>
    <property type="match status" value="1"/>
</dbReference>
<evidence type="ECO:0000313" key="2">
    <source>
        <dbReference type="EMBL" id="PWW80905.1"/>
    </source>
</evidence>
<dbReference type="PANTHER" id="PTHR37542">
    <property type="entry name" value="HELO DOMAIN-CONTAINING PROTEIN-RELATED"/>
    <property type="match status" value="1"/>
</dbReference>
<evidence type="ECO:0000313" key="3">
    <source>
        <dbReference type="Proteomes" id="UP000246991"/>
    </source>
</evidence>
<sequence length="510" mass="57040">MEAAGSVPKALEPLAAANTCLQVGQNLCERYRDIRGLHKALGDLNIRMENVWIHIAYQLGRIQSSLEAAHDVLRDHITDLLNSLQLHLHTAWENLERLTDTKGRIKAIKFFLFLRGSLEKDVSVLEKWRDMFSRTSYMLSLPKNPTLDGALSMETKKGRPDDNVGTTAKVNRGVLADGPPKQPSPIWMDPVRMHLPSPIGYSGAQVIFDNATNRRYIIETITVDSCPGNCDQLGQDVEKLARVLRESNGVPGVLSCKGVVRKQRVNGTPEKFEFILEIPHGLGGTPDCLRSILHRSTQEPHPLEERFHLAKQIAKAVIFVHNLNFVHKKIRPEAILVFPNPGKILGIPFLIGFQMFRSADWVTYRAGDESWSENLYRHPNRQGSYPDIVYRMQHDIYSLGVVLLEIGMWTPFVGETGEPGLALSQIVPILQDSDQRKKATRVKKVLIAMAQNHLPPKVGTKYADIVVSCLSCLDRDSELVSGSEFLSGDGNPVGARHIQKVLNVLDEIEV</sequence>
<dbReference type="SUPFAM" id="SSF56112">
    <property type="entry name" value="Protein kinase-like (PK-like)"/>
    <property type="match status" value="1"/>
</dbReference>
<organism evidence="2 3">
    <name type="scientific">Tuber magnatum</name>
    <name type="common">white Piedmont truffle</name>
    <dbReference type="NCBI Taxonomy" id="42249"/>
    <lineage>
        <taxon>Eukaryota</taxon>
        <taxon>Fungi</taxon>
        <taxon>Dikarya</taxon>
        <taxon>Ascomycota</taxon>
        <taxon>Pezizomycotina</taxon>
        <taxon>Pezizomycetes</taxon>
        <taxon>Pezizales</taxon>
        <taxon>Tuberaceae</taxon>
        <taxon>Tuber</taxon>
    </lineage>
</organism>
<gene>
    <name evidence="2" type="ORF">C7212DRAFT_289976</name>
</gene>
<dbReference type="GO" id="GO:0005524">
    <property type="term" value="F:ATP binding"/>
    <property type="evidence" value="ECO:0007669"/>
    <property type="project" value="InterPro"/>
</dbReference>
<dbReference type="STRING" id="42249.A0A317T2S7"/>
<evidence type="ECO:0000259" key="1">
    <source>
        <dbReference type="PROSITE" id="PS50011"/>
    </source>
</evidence>
<name>A0A317T2S7_9PEZI</name>
<dbReference type="InterPro" id="IPR000719">
    <property type="entry name" value="Prot_kinase_dom"/>
</dbReference>
<keyword evidence="3" id="KW-1185">Reference proteome</keyword>
<dbReference type="OrthoDB" id="1911848at2759"/>
<dbReference type="PANTHER" id="PTHR37542:SF3">
    <property type="entry name" value="PRION-INHIBITION AND PROPAGATION HELO DOMAIN-CONTAINING PROTEIN"/>
    <property type="match status" value="1"/>
</dbReference>
<comment type="caution">
    <text evidence="2">The sequence shown here is derived from an EMBL/GenBank/DDBJ whole genome shotgun (WGS) entry which is preliminary data.</text>
</comment>
<dbReference type="InterPro" id="IPR011009">
    <property type="entry name" value="Kinase-like_dom_sf"/>
</dbReference>
<proteinExistence type="predicted"/>
<reference evidence="2 3" key="1">
    <citation type="submission" date="2018-03" db="EMBL/GenBank/DDBJ databases">
        <title>Genomes of Pezizomycetes fungi and the evolution of truffles.</title>
        <authorList>
            <person name="Murat C."/>
            <person name="Payen T."/>
            <person name="Noel B."/>
            <person name="Kuo A."/>
            <person name="Martin F.M."/>
        </authorList>
    </citation>
    <scope>NUCLEOTIDE SEQUENCE [LARGE SCALE GENOMIC DNA]</scope>
    <source>
        <strain evidence="2">091103-1</strain>
    </source>
</reference>
<protein>
    <recommendedName>
        <fullName evidence="1">Protein kinase domain-containing protein</fullName>
    </recommendedName>
</protein>
<dbReference type="Proteomes" id="UP000246991">
    <property type="component" value="Unassembled WGS sequence"/>
</dbReference>
<feature type="domain" description="Protein kinase" evidence="1">
    <location>
        <begin position="193"/>
        <end position="494"/>
    </location>
</feature>
<dbReference type="EMBL" id="PYWC01000001">
    <property type="protein sequence ID" value="PWW80905.1"/>
    <property type="molecule type" value="Genomic_DNA"/>
</dbReference>
<dbReference type="AlphaFoldDB" id="A0A317T2S7"/>
<dbReference type="GO" id="GO:0004672">
    <property type="term" value="F:protein kinase activity"/>
    <property type="evidence" value="ECO:0007669"/>
    <property type="project" value="InterPro"/>
</dbReference>